<dbReference type="NCBIfam" id="TIGR01447">
    <property type="entry name" value="recD"/>
    <property type="match status" value="1"/>
</dbReference>
<dbReference type="GO" id="GO:0009338">
    <property type="term" value="C:exodeoxyribonuclease V complex"/>
    <property type="evidence" value="ECO:0007669"/>
    <property type="project" value="InterPro"/>
</dbReference>
<proteinExistence type="inferred from homology"/>
<dbReference type="SUPFAM" id="SSF52540">
    <property type="entry name" value="P-loop containing nucleoside triphosphate hydrolases"/>
    <property type="match status" value="2"/>
</dbReference>
<dbReference type="HAMAP" id="MF_01487">
    <property type="entry name" value="RecD"/>
    <property type="match status" value="1"/>
</dbReference>
<dbReference type="Proteomes" id="UP000518878">
    <property type="component" value="Unassembled WGS sequence"/>
</dbReference>
<keyword evidence="1 11" id="KW-0540">Nuclease</keyword>
<dbReference type="AlphaFoldDB" id="A0A7X5TNX2"/>
<dbReference type="InterPro" id="IPR041851">
    <property type="entry name" value="RecD_N_sf"/>
</dbReference>
<comment type="catalytic activity">
    <reaction evidence="11">
        <text>ATP + H2O = ADP + phosphate + H(+)</text>
        <dbReference type="Rhea" id="RHEA:13065"/>
        <dbReference type="ChEBI" id="CHEBI:15377"/>
        <dbReference type="ChEBI" id="CHEBI:15378"/>
        <dbReference type="ChEBI" id="CHEBI:30616"/>
        <dbReference type="ChEBI" id="CHEBI:43474"/>
        <dbReference type="ChEBI" id="CHEBI:456216"/>
        <dbReference type="EC" id="5.6.2.3"/>
    </reaction>
</comment>
<keyword evidence="6 11" id="KW-0269">Exonuclease</keyword>
<dbReference type="PANTHER" id="PTHR43788">
    <property type="entry name" value="DNA2/NAM7 HELICASE FAMILY MEMBER"/>
    <property type="match status" value="1"/>
</dbReference>
<comment type="caution">
    <text evidence="14">The sequence shown here is derived from an EMBL/GenBank/DDBJ whole genome shotgun (WGS) entry which is preliminary data.</text>
</comment>
<protein>
    <recommendedName>
        <fullName evidence="11">RecBCD enzyme subunit RecD</fullName>
        <ecNumber evidence="11">5.6.2.3</ecNumber>
    </recommendedName>
    <alternativeName>
        <fullName evidence="11">DNA 5'-3' helicase subunit RecD</fullName>
    </alternativeName>
    <alternativeName>
        <fullName evidence="11">Exonuclease V subunit RecD</fullName>
        <shortName evidence="11">ExoV subunit RecD</shortName>
    </alternativeName>
    <alternativeName>
        <fullName evidence="11">Helicase/nuclease RecBCD subunit RecD</fullName>
    </alternativeName>
</protein>
<evidence type="ECO:0000313" key="14">
    <source>
        <dbReference type="EMBL" id="NID13892.1"/>
    </source>
</evidence>
<dbReference type="Pfam" id="PF13538">
    <property type="entry name" value="UvrD_C_2"/>
    <property type="match status" value="1"/>
</dbReference>
<dbReference type="CDD" id="cd18809">
    <property type="entry name" value="SF1_C_RecD"/>
    <property type="match status" value="1"/>
</dbReference>
<gene>
    <name evidence="11 14" type="primary">recD</name>
    <name evidence="14" type="ORF">HBF32_00205</name>
</gene>
<evidence type="ECO:0000313" key="15">
    <source>
        <dbReference type="Proteomes" id="UP000518878"/>
    </source>
</evidence>
<sequence>MIADSGTWLDRALAEGRIDTLDRAFARFLRELDPAVDPRVQVAAALLSHELGEGHICMPLDTLREREPELGDPADFLGTADVVAQSGGDASAPLVLENGLLYMRRFWRDEAKVAQAIRDRLGERAASVDLRSELARLFPDEGFHPDWQKVACAIAARSGFAVITGGPGTGKTTTVVRLLGLLQTLALRDGGTRLRIRLAAPTGKAAARLNASIAGQVAQLQVDPAVKQAIPAEVTTLHRLLGSRPDTRAFRHDAENPLHVDVLVVDEASMIDLEMMAATLDALPPGARLVLLGDKDQLSSVEAGAVLGDLCARAEAGHYSSATRDWIREVCDEDVSAWTDAPPSSFRGQEPSDPTTLMASPLDQHIAMLRHSRRFGSDSGIGALAAAINDGDVGRALAVFDAFDDLALGTPSPAAIATLAIEGRDDAPGYRHYLDWIERERPPVGAGDDDLARWARGALRAYAGFQLLCATRQGEHGVLAQNARIAQGLRDRGLIEATGGWYEGRPVILTRNDYALGLMNGDVGVTLWIPDGQGGMALRVAFAVMDERGGERIRFVVPSRLAAVETVYAMTVHKSQGSEFEHTALTLPPEPSPVLTRELVYTGVTRARQWFTLLAVPAILGYAAQRKTQRASGLLRRLL</sequence>
<dbReference type="GO" id="GO:0000724">
    <property type="term" value="P:double-strand break repair via homologous recombination"/>
    <property type="evidence" value="ECO:0007669"/>
    <property type="project" value="UniProtKB-UniRule"/>
</dbReference>
<evidence type="ECO:0000256" key="8">
    <source>
        <dbReference type="ARBA" id="ARBA00023125"/>
    </source>
</evidence>
<feature type="domain" description="RecBCD enzyme subunit RecD N-terminal" evidence="13">
    <location>
        <begin position="15"/>
        <end position="102"/>
    </location>
</feature>
<evidence type="ECO:0000256" key="9">
    <source>
        <dbReference type="ARBA" id="ARBA00023204"/>
    </source>
</evidence>
<keyword evidence="2 11" id="KW-0547">Nucleotide-binding</keyword>
<dbReference type="Gene3D" id="1.10.10.1020">
    <property type="entry name" value="RecBCD complex, subunit RecD, N-terminal domain"/>
    <property type="match status" value="1"/>
</dbReference>
<dbReference type="Pfam" id="PF13245">
    <property type="entry name" value="AAA_19"/>
    <property type="match status" value="1"/>
</dbReference>
<keyword evidence="7 11" id="KW-0067">ATP-binding</keyword>
<evidence type="ECO:0000256" key="1">
    <source>
        <dbReference type="ARBA" id="ARBA00022722"/>
    </source>
</evidence>
<evidence type="ECO:0000256" key="7">
    <source>
        <dbReference type="ARBA" id="ARBA00022840"/>
    </source>
</evidence>
<evidence type="ECO:0000256" key="6">
    <source>
        <dbReference type="ARBA" id="ARBA00022839"/>
    </source>
</evidence>
<keyword evidence="5 11" id="KW-0347">Helicase</keyword>
<organism evidence="14 15">
    <name type="scientific">Luteibacter yeojuensis</name>
    <dbReference type="NCBI Taxonomy" id="345309"/>
    <lineage>
        <taxon>Bacteria</taxon>
        <taxon>Pseudomonadati</taxon>
        <taxon>Pseudomonadota</taxon>
        <taxon>Gammaproteobacteria</taxon>
        <taxon>Lysobacterales</taxon>
        <taxon>Rhodanobacteraceae</taxon>
        <taxon>Luteibacter</taxon>
    </lineage>
</organism>
<evidence type="ECO:0000256" key="2">
    <source>
        <dbReference type="ARBA" id="ARBA00022741"/>
    </source>
</evidence>
<dbReference type="InterPro" id="IPR006344">
    <property type="entry name" value="RecD"/>
</dbReference>
<evidence type="ECO:0000256" key="3">
    <source>
        <dbReference type="ARBA" id="ARBA00022763"/>
    </source>
</evidence>
<comment type="function">
    <text evidence="11">A helicase/nuclease that prepares dsDNA breaks (DSB) for recombinational DNA repair. Binds to DSBs and unwinds DNA via a highly rapid and processive ATP-dependent bidirectional helicase activity. Unwinds dsDNA until it encounters a Chi (crossover hotspot instigator) sequence from the 3' direction. Cuts ssDNA a few nucleotides 3' to the Chi site. The properties and activities of the enzyme are changed at Chi. The Chi-altered holoenzyme produces a long 3'-ssDNA overhang and facilitates RecA-binding to the ssDNA for homologous DNA recombination and repair. Holoenzyme degrades any linearized DNA that is unable to undergo homologous recombination. In the holoenzyme this subunit has ssDNA-dependent ATPase and 5'-3' helicase activity. When added to pre-assembled RecBC greatly stimulates nuclease activity and augments holoenzyme processivity. Negatively regulates the RecA-loading ability of RecBCD.</text>
</comment>
<keyword evidence="10 11" id="KW-0413">Isomerase</keyword>
<keyword evidence="9 11" id="KW-0234">DNA repair</keyword>
<evidence type="ECO:0000256" key="5">
    <source>
        <dbReference type="ARBA" id="ARBA00022806"/>
    </source>
</evidence>
<name>A0A7X5TNX2_9GAMM</name>
<dbReference type="InterPro" id="IPR027417">
    <property type="entry name" value="P-loop_NTPase"/>
</dbReference>
<dbReference type="InterPro" id="IPR049550">
    <property type="entry name" value="RecD_N"/>
</dbReference>
<dbReference type="RefSeq" id="WP_166697641.1">
    <property type="nucleotide sequence ID" value="NZ_JAAQTL010000001.1"/>
</dbReference>
<dbReference type="PANTHER" id="PTHR43788:SF6">
    <property type="entry name" value="DNA HELICASE B"/>
    <property type="match status" value="1"/>
</dbReference>
<evidence type="ECO:0000256" key="10">
    <source>
        <dbReference type="ARBA" id="ARBA00023235"/>
    </source>
</evidence>
<evidence type="ECO:0000259" key="12">
    <source>
        <dbReference type="Pfam" id="PF13538"/>
    </source>
</evidence>
<dbReference type="InterPro" id="IPR027785">
    <property type="entry name" value="UvrD-like_helicase_C"/>
</dbReference>
<dbReference type="InterPro" id="IPR050534">
    <property type="entry name" value="Coronavir_polyprotein_1ab"/>
</dbReference>
<dbReference type="CDD" id="cd17933">
    <property type="entry name" value="DEXSc_RecD-like"/>
    <property type="match status" value="1"/>
</dbReference>
<dbReference type="GO" id="GO:0008854">
    <property type="term" value="F:exodeoxyribonuclease V activity"/>
    <property type="evidence" value="ECO:0007669"/>
    <property type="project" value="InterPro"/>
</dbReference>
<dbReference type="Pfam" id="PF21185">
    <property type="entry name" value="RecD_N"/>
    <property type="match status" value="1"/>
</dbReference>
<evidence type="ECO:0000256" key="11">
    <source>
        <dbReference type="HAMAP-Rule" id="MF_01487"/>
    </source>
</evidence>
<dbReference type="GO" id="GO:0003677">
    <property type="term" value="F:DNA binding"/>
    <property type="evidence" value="ECO:0007669"/>
    <property type="project" value="UniProtKB-UniRule"/>
</dbReference>
<dbReference type="GO" id="GO:0043139">
    <property type="term" value="F:5'-3' DNA helicase activity"/>
    <property type="evidence" value="ECO:0007669"/>
    <property type="project" value="UniProtKB-UniRule"/>
</dbReference>
<evidence type="ECO:0000256" key="4">
    <source>
        <dbReference type="ARBA" id="ARBA00022801"/>
    </source>
</evidence>
<dbReference type="GO" id="GO:0017116">
    <property type="term" value="F:single-stranded DNA helicase activity"/>
    <property type="evidence" value="ECO:0007669"/>
    <property type="project" value="TreeGrafter"/>
</dbReference>
<dbReference type="GO" id="GO:0005524">
    <property type="term" value="F:ATP binding"/>
    <property type="evidence" value="ECO:0007669"/>
    <property type="project" value="UniProtKB-UniRule"/>
</dbReference>
<feature type="domain" description="UvrD-like helicase C-terminal" evidence="12">
    <location>
        <begin position="567"/>
        <end position="613"/>
    </location>
</feature>
<comment type="miscellaneous">
    <text evidence="11">In the RecBCD complex, RecB has a slow 3'-5' helicase, an exonuclease activity and loads RecA onto ssDNA, RecD has a fast 5'-3' helicase activity, while RecC stimulates the ATPase and processivity of the RecB helicase and contributes to recognition of the Chi site.</text>
</comment>
<keyword evidence="4 11" id="KW-0378">Hydrolase</keyword>
<feature type="binding site" evidence="11">
    <location>
        <begin position="165"/>
        <end position="172"/>
    </location>
    <ligand>
        <name>ATP</name>
        <dbReference type="ChEBI" id="CHEBI:30616"/>
    </ligand>
</feature>
<dbReference type="EC" id="5.6.2.3" evidence="11"/>
<comment type="subunit">
    <text evidence="11">Heterotrimer of RecB, RecC and RecD. All subunits contribute to DNA-binding.</text>
</comment>
<accession>A0A7X5TNX2</accession>
<keyword evidence="3 11" id="KW-0227">DNA damage</keyword>
<keyword evidence="8 11" id="KW-0238">DNA-binding</keyword>
<dbReference type="EMBL" id="JAAQTL010000001">
    <property type="protein sequence ID" value="NID13892.1"/>
    <property type="molecule type" value="Genomic_DNA"/>
</dbReference>
<keyword evidence="15" id="KW-1185">Reference proteome</keyword>
<dbReference type="Gene3D" id="3.40.50.300">
    <property type="entry name" value="P-loop containing nucleotide triphosphate hydrolases"/>
    <property type="match status" value="3"/>
</dbReference>
<evidence type="ECO:0000259" key="13">
    <source>
        <dbReference type="Pfam" id="PF21185"/>
    </source>
</evidence>
<reference evidence="14 15" key="1">
    <citation type="journal article" date="2006" name="Int. J. Syst. Evol. Microbiol.">
        <title>Dyella yeojuensis sp. nov., isolated from greenhouse soil in Korea.</title>
        <authorList>
            <person name="Kim B.Y."/>
            <person name="Weon H.Y."/>
            <person name="Lee K.H."/>
            <person name="Seok S.J."/>
            <person name="Kwon S.W."/>
            <person name="Go S.J."/>
            <person name="Stackebrandt E."/>
        </authorList>
    </citation>
    <scope>NUCLEOTIDE SEQUENCE [LARGE SCALE GENOMIC DNA]</scope>
    <source>
        <strain evidence="14 15">DSM 17673</strain>
    </source>
</reference>
<comment type="similarity">
    <text evidence="11">Belongs to the RecD family.</text>
</comment>